<dbReference type="PANTHER" id="PTHR31350:SF21">
    <property type="entry name" value="F-BOX ONLY PROTEIN 21"/>
    <property type="match status" value="1"/>
</dbReference>
<dbReference type="InterPro" id="IPR032698">
    <property type="entry name" value="SirB1_N"/>
</dbReference>
<dbReference type="AlphaFoldDB" id="A0A0M2PP27"/>
<dbReference type="SUPFAM" id="SSF48452">
    <property type="entry name" value="TPR-like"/>
    <property type="match status" value="1"/>
</dbReference>
<dbReference type="InterPro" id="IPR011990">
    <property type="entry name" value="TPR-like_helical_dom_sf"/>
</dbReference>
<comment type="caution">
    <text evidence="3">The sequence shown here is derived from an EMBL/GenBank/DDBJ whole genome shotgun (WGS) entry which is preliminary data.</text>
</comment>
<dbReference type="eggNOG" id="COG2912">
    <property type="taxonomic scope" value="Bacteria"/>
</dbReference>
<evidence type="ECO:0000256" key="1">
    <source>
        <dbReference type="ARBA" id="ARBA00007100"/>
    </source>
</evidence>
<feature type="domain" description="Protein SirB1 N-terminal" evidence="2">
    <location>
        <begin position="43"/>
        <end position="192"/>
    </location>
</feature>
<dbReference type="PANTHER" id="PTHR31350">
    <property type="entry name" value="SI:DKEY-261L7.2"/>
    <property type="match status" value="1"/>
</dbReference>
<dbReference type="RefSeq" id="WP_017713154.1">
    <property type="nucleotide sequence ID" value="NZ_KB235939.1"/>
</dbReference>
<evidence type="ECO:0000259" key="2">
    <source>
        <dbReference type="Pfam" id="PF13369"/>
    </source>
</evidence>
<dbReference type="OrthoDB" id="232498at2"/>
<comment type="similarity">
    <text evidence="1">Belongs to the UPF0162 family.</text>
</comment>
<sequence length="280" mass="31945">MNPTPRQRFEAAIDQPDAAIDLVAAALCIAQETYPDRDLSPCLEQLDAIAATIAPRLPAERYPLRWIQIINQHLFQDLGFRGNTDNYYDPRNSFLNDVLERRTGIPISLSLVYGAVAQRLGFPLEGIGMPGHFLLRPQVDAMELYVDAFHQGEVLFPQDCEARLQQIYGMPVSLKAEHLEPVSQRQFLARLLTNLKVIYIKTGAFTQALAMVDWLLLLHPDRPQDHRDRGLLLYELQRWQEAYPELTLYVQYQEAQGLAGNQAQDLPVIRRLLETLRSAL</sequence>
<accession>A0A0M2PP27</accession>
<dbReference type="STRING" id="317619.GCA_000332315_02869"/>
<protein>
    <recommendedName>
        <fullName evidence="2">Protein SirB1 N-terminal domain-containing protein</fullName>
    </recommendedName>
</protein>
<dbReference type="EMBL" id="AJTX02000010">
    <property type="protein sequence ID" value="KKI98029.1"/>
    <property type="molecule type" value="Genomic_DNA"/>
</dbReference>
<name>A0A0M2PP27_PROHO</name>
<keyword evidence="4" id="KW-1185">Reference proteome</keyword>
<dbReference type="Pfam" id="PF13371">
    <property type="entry name" value="TPR_9"/>
    <property type="match status" value="1"/>
</dbReference>
<proteinExistence type="inferred from homology"/>
<dbReference type="Proteomes" id="UP000034681">
    <property type="component" value="Unassembled WGS sequence"/>
</dbReference>
<evidence type="ECO:0000313" key="3">
    <source>
        <dbReference type="EMBL" id="KKI98029.1"/>
    </source>
</evidence>
<organism evidence="3 4">
    <name type="scientific">Prochlorothrix hollandica PCC 9006 = CALU 1027</name>
    <dbReference type="NCBI Taxonomy" id="317619"/>
    <lineage>
        <taxon>Bacteria</taxon>
        <taxon>Bacillati</taxon>
        <taxon>Cyanobacteriota</taxon>
        <taxon>Cyanophyceae</taxon>
        <taxon>Prochlorotrichales</taxon>
        <taxon>Prochlorotrichaceae</taxon>
        <taxon>Prochlorothrix</taxon>
    </lineage>
</organism>
<evidence type="ECO:0000313" key="4">
    <source>
        <dbReference type="Proteomes" id="UP000034681"/>
    </source>
</evidence>
<dbReference type="Pfam" id="PF13369">
    <property type="entry name" value="Transglut_core2"/>
    <property type="match status" value="1"/>
</dbReference>
<dbReference type="Gene3D" id="1.25.40.10">
    <property type="entry name" value="Tetratricopeptide repeat domain"/>
    <property type="match status" value="1"/>
</dbReference>
<gene>
    <name evidence="3" type="ORF">PROH_19975</name>
</gene>
<reference evidence="3" key="1">
    <citation type="submission" date="2012-04" db="EMBL/GenBank/DDBJ databases">
        <authorList>
            <person name="Borisov I.G."/>
            <person name="Ivanikova N.V."/>
            <person name="Pinevich A.V."/>
        </authorList>
    </citation>
    <scope>NUCLEOTIDE SEQUENCE</scope>
    <source>
        <strain evidence="3">CALU 1027</strain>
    </source>
</reference>